<sequence>MTRLALIATFLTAACLAEPVPLVAAPDDPGDGPGPLPIRSDPLPPPAPQGVPESQEAAAALAAGDNASLILFLARHPADPAAPRVRAALAGRRTPVSPAAATAVAGGEGAVIAAFDAARLSGTDRAWTDFMTRYSTHPLAAEAARWQGR</sequence>
<name>A0ABT4JA66_9RHOB</name>
<organism evidence="3 4">
    <name type="scientific">Paracoccus benzoatiresistens</name>
    <dbReference type="NCBI Taxonomy" id="2997341"/>
    <lineage>
        <taxon>Bacteria</taxon>
        <taxon>Pseudomonadati</taxon>
        <taxon>Pseudomonadota</taxon>
        <taxon>Alphaproteobacteria</taxon>
        <taxon>Rhodobacterales</taxon>
        <taxon>Paracoccaceae</taxon>
        <taxon>Paracoccus</taxon>
    </lineage>
</organism>
<feature type="signal peptide" evidence="2">
    <location>
        <begin position="1"/>
        <end position="24"/>
    </location>
</feature>
<dbReference type="Proteomes" id="UP001149822">
    <property type="component" value="Unassembled WGS sequence"/>
</dbReference>
<gene>
    <name evidence="3" type="ORF">OU682_17245</name>
</gene>
<feature type="compositionally biased region" description="Pro residues" evidence="1">
    <location>
        <begin position="32"/>
        <end position="49"/>
    </location>
</feature>
<reference evidence="3" key="1">
    <citation type="submission" date="2022-12" db="EMBL/GenBank/DDBJ databases">
        <title>Paracoccus sp. EF6 isolated from a lake water.</title>
        <authorList>
            <person name="Liu H."/>
        </authorList>
    </citation>
    <scope>NUCLEOTIDE SEQUENCE</scope>
    <source>
        <strain evidence="3">EF6</strain>
    </source>
</reference>
<evidence type="ECO:0000256" key="1">
    <source>
        <dbReference type="SAM" id="MobiDB-lite"/>
    </source>
</evidence>
<evidence type="ECO:0000313" key="3">
    <source>
        <dbReference type="EMBL" id="MCZ0963356.1"/>
    </source>
</evidence>
<proteinExistence type="predicted"/>
<accession>A0ABT4JA66</accession>
<dbReference type="PROSITE" id="PS51257">
    <property type="entry name" value="PROKAR_LIPOPROTEIN"/>
    <property type="match status" value="1"/>
</dbReference>
<keyword evidence="4" id="KW-1185">Reference proteome</keyword>
<keyword evidence="2" id="KW-0732">Signal</keyword>
<feature type="chain" id="PRO_5046980090" description="DUF3035 domain-containing protein" evidence="2">
    <location>
        <begin position="25"/>
        <end position="149"/>
    </location>
</feature>
<protein>
    <recommendedName>
        <fullName evidence="5">DUF3035 domain-containing protein</fullName>
    </recommendedName>
</protein>
<evidence type="ECO:0000256" key="2">
    <source>
        <dbReference type="SAM" id="SignalP"/>
    </source>
</evidence>
<evidence type="ECO:0008006" key="5">
    <source>
        <dbReference type="Google" id="ProtNLM"/>
    </source>
</evidence>
<feature type="region of interest" description="Disordered" evidence="1">
    <location>
        <begin position="25"/>
        <end position="57"/>
    </location>
</feature>
<dbReference type="RefSeq" id="WP_268943429.1">
    <property type="nucleotide sequence ID" value="NZ_JAPTYD010000035.1"/>
</dbReference>
<dbReference type="EMBL" id="JAPTYD010000035">
    <property type="protein sequence ID" value="MCZ0963356.1"/>
    <property type="molecule type" value="Genomic_DNA"/>
</dbReference>
<comment type="caution">
    <text evidence="3">The sequence shown here is derived from an EMBL/GenBank/DDBJ whole genome shotgun (WGS) entry which is preliminary data.</text>
</comment>
<evidence type="ECO:0000313" key="4">
    <source>
        <dbReference type="Proteomes" id="UP001149822"/>
    </source>
</evidence>